<evidence type="ECO:0000313" key="4">
    <source>
        <dbReference type="EMBL" id="OJJ30958.1"/>
    </source>
</evidence>
<reference evidence="5" key="1">
    <citation type="journal article" date="2017" name="Genome Biol.">
        <title>Comparative genomics reveals high biological diversity and specific adaptations in the industrially and medically important fungal genus Aspergillus.</title>
        <authorList>
            <person name="de Vries R.P."/>
            <person name="Riley R."/>
            <person name="Wiebenga A."/>
            <person name="Aguilar-Osorio G."/>
            <person name="Amillis S."/>
            <person name="Uchima C.A."/>
            <person name="Anderluh G."/>
            <person name="Asadollahi M."/>
            <person name="Askin M."/>
            <person name="Barry K."/>
            <person name="Battaglia E."/>
            <person name="Bayram O."/>
            <person name="Benocci T."/>
            <person name="Braus-Stromeyer S.A."/>
            <person name="Caldana C."/>
            <person name="Canovas D."/>
            <person name="Cerqueira G.C."/>
            <person name="Chen F."/>
            <person name="Chen W."/>
            <person name="Choi C."/>
            <person name="Clum A."/>
            <person name="Dos Santos R.A."/>
            <person name="Damasio A.R."/>
            <person name="Diallinas G."/>
            <person name="Emri T."/>
            <person name="Fekete E."/>
            <person name="Flipphi M."/>
            <person name="Freyberg S."/>
            <person name="Gallo A."/>
            <person name="Gournas C."/>
            <person name="Habgood R."/>
            <person name="Hainaut M."/>
            <person name="Harispe M.L."/>
            <person name="Henrissat B."/>
            <person name="Hilden K.S."/>
            <person name="Hope R."/>
            <person name="Hossain A."/>
            <person name="Karabika E."/>
            <person name="Karaffa L."/>
            <person name="Karanyi Z."/>
            <person name="Krasevec N."/>
            <person name="Kuo A."/>
            <person name="Kusch H."/>
            <person name="LaButti K."/>
            <person name="Lagendijk E.L."/>
            <person name="Lapidus A."/>
            <person name="Levasseur A."/>
            <person name="Lindquist E."/>
            <person name="Lipzen A."/>
            <person name="Logrieco A.F."/>
            <person name="MacCabe A."/>
            <person name="Maekelae M.R."/>
            <person name="Malavazi I."/>
            <person name="Melin P."/>
            <person name="Meyer V."/>
            <person name="Mielnichuk N."/>
            <person name="Miskei M."/>
            <person name="Molnar A.P."/>
            <person name="Mule G."/>
            <person name="Ngan C.Y."/>
            <person name="Orejas M."/>
            <person name="Orosz E."/>
            <person name="Ouedraogo J.P."/>
            <person name="Overkamp K.M."/>
            <person name="Park H.-S."/>
            <person name="Perrone G."/>
            <person name="Piumi F."/>
            <person name="Punt P.J."/>
            <person name="Ram A.F."/>
            <person name="Ramon A."/>
            <person name="Rauscher S."/>
            <person name="Record E."/>
            <person name="Riano-Pachon D.M."/>
            <person name="Robert V."/>
            <person name="Roehrig J."/>
            <person name="Ruller R."/>
            <person name="Salamov A."/>
            <person name="Salih N.S."/>
            <person name="Samson R.A."/>
            <person name="Sandor E."/>
            <person name="Sanguinetti M."/>
            <person name="Schuetze T."/>
            <person name="Sepcic K."/>
            <person name="Shelest E."/>
            <person name="Sherlock G."/>
            <person name="Sophianopoulou V."/>
            <person name="Squina F.M."/>
            <person name="Sun H."/>
            <person name="Susca A."/>
            <person name="Todd R.B."/>
            <person name="Tsang A."/>
            <person name="Unkles S.E."/>
            <person name="van de Wiele N."/>
            <person name="van Rossen-Uffink D."/>
            <person name="Oliveira J.V."/>
            <person name="Vesth T.C."/>
            <person name="Visser J."/>
            <person name="Yu J.-H."/>
            <person name="Zhou M."/>
            <person name="Andersen M.R."/>
            <person name="Archer D.B."/>
            <person name="Baker S.E."/>
            <person name="Benoit I."/>
            <person name="Brakhage A.A."/>
            <person name="Braus G.H."/>
            <person name="Fischer R."/>
            <person name="Frisvad J.C."/>
            <person name="Goldman G.H."/>
            <person name="Houbraken J."/>
            <person name="Oakley B."/>
            <person name="Pocsi I."/>
            <person name="Scazzocchio C."/>
            <person name="Seiboth B."/>
            <person name="vanKuyk P.A."/>
            <person name="Wortman J."/>
            <person name="Dyer P.S."/>
            <person name="Grigoriev I.V."/>
        </authorList>
    </citation>
    <scope>NUCLEOTIDE SEQUENCE [LARGE SCALE GENOMIC DNA]</scope>
    <source>
        <strain evidence="5">DTO 134E9</strain>
    </source>
</reference>
<gene>
    <name evidence="4" type="ORF">ASPWEDRAFT_119865</name>
</gene>
<dbReference type="STRING" id="1073089.A0A1L9R7U5"/>
<name>A0A1L9R7U5_ASPWE</name>
<dbReference type="PROSITE" id="PS50088">
    <property type="entry name" value="ANK_REPEAT"/>
    <property type="match status" value="2"/>
</dbReference>
<accession>A0A1L9R7U5</accession>
<evidence type="ECO:0000313" key="5">
    <source>
        <dbReference type="Proteomes" id="UP000184383"/>
    </source>
</evidence>
<dbReference type="EMBL" id="KV878216">
    <property type="protein sequence ID" value="OJJ30958.1"/>
    <property type="molecule type" value="Genomic_DNA"/>
</dbReference>
<feature type="repeat" description="ANK" evidence="3">
    <location>
        <begin position="142"/>
        <end position="174"/>
    </location>
</feature>
<dbReference type="VEuPathDB" id="FungiDB:ASPWEDRAFT_119865"/>
<dbReference type="SUPFAM" id="SSF48403">
    <property type="entry name" value="Ankyrin repeat"/>
    <property type="match status" value="1"/>
</dbReference>
<evidence type="ECO:0000256" key="1">
    <source>
        <dbReference type="ARBA" id="ARBA00022737"/>
    </source>
</evidence>
<dbReference type="Pfam" id="PF12796">
    <property type="entry name" value="Ank_2"/>
    <property type="match status" value="2"/>
</dbReference>
<proteinExistence type="predicted"/>
<dbReference type="OrthoDB" id="366390at2759"/>
<dbReference type="InterPro" id="IPR036770">
    <property type="entry name" value="Ankyrin_rpt-contain_sf"/>
</dbReference>
<dbReference type="PROSITE" id="PS50297">
    <property type="entry name" value="ANK_REP_REGION"/>
    <property type="match status" value="1"/>
</dbReference>
<keyword evidence="5" id="KW-1185">Reference proteome</keyword>
<dbReference type="Gene3D" id="1.25.40.20">
    <property type="entry name" value="Ankyrin repeat-containing domain"/>
    <property type="match status" value="1"/>
</dbReference>
<sequence length="296" mass="32865">MRPVDYAVGYNNPRDVRSSEKRRVVELLLDSKADITTRKGREAWSALGVAISAGSVEMVKLLLDRGGDIEQGPMLLPPLCFAASESQEGVVQLLIGRGVSLQETDKHYGRNALSWAAARGNEAVFDRLLKAPAIGWDDADWLGRTPIFYTIITGNKGFFKRLMSRGSDVHRRDRFGLTPLFLAVQRGHEDLVRHILSSRPLEEEPRDRYGRSLTWWMQNTGNTRLRDPLVQCGMQLEASWGGQHPTLRRSKGSCDVCTLNITCYSQSITSGSGREGYKICSVCCKFGAGRADFAGV</sequence>
<dbReference type="RefSeq" id="XP_040684635.1">
    <property type="nucleotide sequence ID" value="XM_040828946.1"/>
</dbReference>
<evidence type="ECO:0000256" key="2">
    <source>
        <dbReference type="ARBA" id="ARBA00023043"/>
    </source>
</evidence>
<dbReference type="PANTHER" id="PTHR24198:SF165">
    <property type="entry name" value="ANKYRIN REPEAT-CONTAINING PROTEIN-RELATED"/>
    <property type="match status" value="1"/>
</dbReference>
<dbReference type="GeneID" id="63744794"/>
<dbReference type="SMART" id="SM00248">
    <property type="entry name" value="ANK"/>
    <property type="match status" value="5"/>
</dbReference>
<dbReference type="InterPro" id="IPR002110">
    <property type="entry name" value="Ankyrin_rpt"/>
</dbReference>
<dbReference type="AlphaFoldDB" id="A0A1L9R7U5"/>
<dbReference type="Proteomes" id="UP000184383">
    <property type="component" value="Unassembled WGS sequence"/>
</dbReference>
<dbReference type="PANTHER" id="PTHR24198">
    <property type="entry name" value="ANKYRIN REPEAT AND PROTEIN KINASE DOMAIN-CONTAINING PROTEIN"/>
    <property type="match status" value="1"/>
</dbReference>
<evidence type="ECO:0000256" key="3">
    <source>
        <dbReference type="PROSITE-ProRule" id="PRU00023"/>
    </source>
</evidence>
<protein>
    <submittedName>
        <fullName evidence="4">Uncharacterized protein</fullName>
    </submittedName>
</protein>
<feature type="repeat" description="ANK" evidence="3">
    <location>
        <begin position="42"/>
        <end position="74"/>
    </location>
</feature>
<keyword evidence="1" id="KW-0677">Repeat</keyword>
<organism evidence="4 5">
    <name type="scientific">Aspergillus wentii DTO 134E9</name>
    <dbReference type="NCBI Taxonomy" id="1073089"/>
    <lineage>
        <taxon>Eukaryota</taxon>
        <taxon>Fungi</taxon>
        <taxon>Dikarya</taxon>
        <taxon>Ascomycota</taxon>
        <taxon>Pezizomycotina</taxon>
        <taxon>Eurotiomycetes</taxon>
        <taxon>Eurotiomycetidae</taxon>
        <taxon>Eurotiales</taxon>
        <taxon>Aspergillaceae</taxon>
        <taxon>Aspergillus</taxon>
        <taxon>Aspergillus subgen. Cremei</taxon>
    </lineage>
</organism>
<keyword evidence="2 3" id="KW-0040">ANK repeat</keyword>